<dbReference type="STRING" id="6239.Y38H6C.15.1"/>
<evidence type="ECO:0000256" key="1">
    <source>
        <dbReference type="SAM" id="MobiDB-lite"/>
    </source>
</evidence>
<dbReference type="AlphaFoldDB" id="Q9XX46"/>
<feature type="region of interest" description="Disordered" evidence="1">
    <location>
        <begin position="26"/>
        <end position="185"/>
    </location>
</feature>
<feature type="compositionally biased region" description="Basic and acidic residues" evidence="1">
    <location>
        <begin position="167"/>
        <end position="185"/>
    </location>
</feature>
<dbReference type="RefSeq" id="NP_507958.1">
    <property type="nucleotide sequence ID" value="NM_075557.1"/>
</dbReference>
<keyword evidence="4" id="KW-1185">Reference proteome</keyword>
<feature type="transmembrane region" description="Helical" evidence="2">
    <location>
        <begin position="6"/>
        <end position="23"/>
    </location>
</feature>
<dbReference type="eggNOG" id="ENOG502RT60">
    <property type="taxonomic scope" value="Eukaryota"/>
</dbReference>
<feature type="compositionally biased region" description="Acidic residues" evidence="1">
    <location>
        <begin position="156"/>
        <end position="166"/>
    </location>
</feature>
<feature type="compositionally biased region" description="Basic and acidic residues" evidence="1">
    <location>
        <begin position="76"/>
        <end position="95"/>
    </location>
</feature>
<dbReference type="Bgee" id="WBGene00012627">
    <property type="expression patterns" value="Expressed in material anatomical entity and 2 other cell types or tissues"/>
</dbReference>
<dbReference type="EMBL" id="BX284605">
    <property type="protein sequence ID" value="CAA20993.1"/>
    <property type="molecule type" value="Genomic_DNA"/>
</dbReference>
<organism evidence="3 4">
    <name type="scientific">Caenorhabditis elegans</name>
    <dbReference type="NCBI Taxonomy" id="6239"/>
    <lineage>
        <taxon>Eukaryota</taxon>
        <taxon>Metazoa</taxon>
        <taxon>Ecdysozoa</taxon>
        <taxon>Nematoda</taxon>
        <taxon>Chromadorea</taxon>
        <taxon>Rhabditida</taxon>
        <taxon>Rhabditina</taxon>
        <taxon>Rhabditomorpha</taxon>
        <taxon>Rhabditoidea</taxon>
        <taxon>Rhabditidae</taxon>
        <taxon>Peloderinae</taxon>
        <taxon>Caenorhabditis</taxon>
    </lineage>
</organism>
<keyword evidence="2" id="KW-0472">Membrane</keyword>
<reference evidence="3 4" key="1">
    <citation type="journal article" date="1998" name="Science">
        <title>Genome sequence of the nematode C. elegans: a platform for investigating biology.</title>
        <authorList>
            <consortium name="The C. elegans sequencing consortium"/>
            <person name="Sulson J.E."/>
            <person name="Waterston R."/>
        </authorList>
    </citation>
    <scope>NUCLEOTIDE SEQUENCE [LARGE SCALE GENOMIC DNA]</scope>
    <source>
        <strain evidence="3 4">Bristol N2</strain>
    </source>
</reference>
<dbReference type="InParanoid" id="Q9XX46"/>
<name>Q9XX46_CAEEL</name>
<evidence type="ECO:0000313" key="5">
    <source>
        <dbReference type="WormBase" id="Y38H6C.15"/>
    </source>
</evidence>
<keyword evidence="2" id="KW-0812">Transmembrane</keyword>
<dbReference type="UCSC" id="Y38H6C.15">
    <property type="organism name" value="c. elegans"/>
</dbReference>
<dbReference type="OrthoDB" id="5877836at2759"/>
<evidence type="ECO:0000313" key="3">
    <source>
        <dbReference type="EMBL" id="CAA20993.1"/>
    </source>
</evidence>
<evidence type="ECO:0000256" key="2">
    <source>
        <dbReference type="SAM" id="Phobius"/>
    </source>
</evidence>
<feature type="compositionally biased region" description="Polar residues" evidence="1">
    <location>
        <begin position="36"/>
        <end position="46"/>
    </location>
</feature>
<dbReference type="SMR" id="Q9XX46"/>
<dbReference type="PaxDb" id="6239-Y38H6C.15"/>
<accession>Q9XX46</accession>
<dbReference type="PIR" id="T26703">
    <property type="entry name" value="T26703"/>
</dbReference>
<dbReference type="GeneID" id="189696"/>
<dbReference type="Proteomes" id="UP000001940">
    <property type="component" value="Chromosome V"/>
</dbReference>
<gene>
    <name evidence="3" type="ORF">CELE_Y38H6C.15</name>
    <name evidence="3 5" type="ORF">Y38H6C.15</name>
</gene>
<dbReference type="KEGG" id="cel:CELE_Y38H6C.15"/>
<dbReference type="HOGENOM" id="CLU_1205708_0_0_1"/>
<sequence length="185" mass="20556">MDYIQLMFISITFSIGFLIMICAGKKKQKSTKPVVESTSASSSVKNGANAAPDCPVPPPGLRSVGKDTQDPNMPPNKEDKKPESKKSAEKLSKKSDKTKKKTTVSSEDKPEKPEKLTEEEKPKEKEKAKEKTVPVQSKLREGDKNAVVTDPIVTPETDEYPTLEEDGDKKTEKKTFKKDKTDKKK</sequence>
<feature type="compositionally biased region" description="Basic and acidic residues" evidence="1">
    <location>
        <begin position="106"/>
        <end position="144"/>
    </location>
</feature>
<dbReference type="AGR" id="WB:WBGene00012627"/>
<proteinExistence type="predicted"/>
<protein>
    <submittedName>
        <fullName evidence="3">Uncharacterized protein</fullName>
    </submittedName>
</protein>
<evidence type="ECO:0000313" key="4">
    <source>
        <dbReference type="Proteomes" id="UP000001940"/>
    </source>
</evidence>
<dbReference type="CTD" id="189696"/>
<dbReference type="WormBase" id="Y38H6C.15">
    <property type="protein sequence ID" value="CE19109"/>
    <property type="gene ID" value="WBGene00012627"/>
</dbReference>
<keyword evidence="2" id="KW-1133">Transmembrane helix</keyword>